<dbReference type="AlphaFoldDB" id="A0A511ZGP0"/>
<dbReference type="PANTHER" id="PTHR41302">
    <property type="entry name" value="PRESPORE-SPECIFIC TRANSCRIPTIONAL REGULATOR RSFA-RELATED"/>
    <property type="match status" value="1"/>
</dbReference>
<protein>
    <submittedName>
        <fullName evidence="3">Uncharacterized protein</fullName>
    </submittedName>
</protein>
<dbReference type="InterPro" id="IPR001005">
    <property type="entry name" value="SANT/Myb"/>
</dbReference>
<dbReference type="OrthoDB" id="2845592at2"/>
<dbReference type="SUPFAM" id="SSF46689">
    <property type="entry name" value="Homeodomain-like"/>
    <property type="match status" value="1"/>
</dbReference>
<evidence type="ECO:0000259" key="1">
    <source>
        <dbReference type="PROSITE" id="PS50090"/>
    </source>
</evidence>
<name>A0A511ZGP0_9BACI</name>
<dbReference type="PROSITE" id="PS50090">
    <property type="entry name" value="MYB_LIKE"/>
    <property type="match status" value="1"/>
</dbReference>
<dbReference type="InterPro" id="IPR017930">
    <property type="entry name" value="Myb_dom"/>
</dbReference>
<feature type="domain" description="Myb-like" evidence="1">
    <location>
        <begin position="1"/>
        <end position="57"/>
    </location>
</feature>
<sequence>MNDTRQDAWTEEEDRLLADTVLQCIQEGRTQLEAFKEVAEKLSRTAAACGFRWNAKIRKQCQEQVQAAKEKRKAGLKQRITYPAIETSSIHSIDTAIQLLEKMRTDMPQQEDFVKREELNEALQENRDLKKRIEVYETVWGKINHLIEDVQKTRL</sequence>
<dbReference type="PANTHER" id="PTHR41302:SF2">
    <property type="entry name" value="PRESPORE SPECIFIC TRANSCRIPTIONAL ACTIVATOR RSFA"/>
    <property type="match status" value="1"/>
</dbReference>
<organism evidence="3 4">
    <name type="scientific">Oceanobacillus sojae</name>
    <dbReference type="NCBI Taxonomy" id="582851"/>
    <lineage>
        <taxon>Bacteria</taxon>
        <taxon>Bacillati</taxon>
        <taxon>Bacillota</taxon>
        <taxon>Bacilli</taxon>
        <taxon>Bacillales</taxon>
        <taxon>Bacillaceae</taxon>
        <taxon>Oceanobacillus</taxon>
    </lineage>
</organism>
<gene>
    <name evidence="3" type="primary">ylbO</name>
    <name evidence="3" type="ORF">OSO01_13400</name>
</gene>
<feature type="domain" description="HTH myb-type" evidence="2">
    <location>
        <begin position="1"/>
        <end position="61"/>
    </location>
</feature>
<dbReference type="PROSITE" id="PS51294">
    <property type="entry name" value="HTH_MYB"/>
    <property type="match status" value="1"/>
</dbReference>
<accession>A0A511ZGP0</accession>
<evidence type="ECO:0000259" key="2">
    <source>
        <dbReference type="PROSITE" id="PS51294"/>
    </source>
</evidence>
<evidence type="ECO:0000313" key="4">
    <source>
        <dbReference type="Proteomes" id="UP000321558"/>
    </source>
</evidence>
<comment type="caution">
    <text evidence="3">The sequence shown here is derived from an EMBL/GenBank/DDBJ whole genome shotgun (WGS) entry which is preliminary data.</text>
</comment>
<dbReference type="Gene3D" id="1.10.10.60">
    <property type="entry name" value="Homeodomain-like"/>
    <property type="match status" value="1"/>
</dbReference>
<keyword evidence="4" id="KW-1185">Reference proteome</keyword>
<reference evidence="3 4" key="1">
    <citation type="submission" date="2019-07" db="EMBL/GenBank/DDBJ databases">
        <title>Whole genome shotgun sequence of Oceanobacillus sojae NBRC 105379.</title>
        <authorList>
            <person name="Hosoyama A."/>
            <person name="Uohara A."/>
            <person name="Ohji S."/>
            <person name="Ichikawa N."/>
        </authorList>
    </citation>
    <scope>NUCLEOTIDE SEQUENCE [LARGE SCALE GENOMIC DNA]</scope>
    <source>
        <strain evidence="3 4">NBRC 105379</strain>
    </source>
</reference>
<dbReference type="STRING" id="582851.GCA_900162665_00290"/>
<evidence type="ECO:0000313" key="3">
    <source>
        <dbReference type="EMBL" id="GEN86601.1"/>
    </source>
</evidence>
<dbReference type="Proteomes" id="UP000321558">
    <property type="component" value="Unassembled WGS sequence"/>
</dbReference>
<dbReference type="InterPro" id="IPR014243">
    <property type="entry name" value="RsfA-like"/>
</dbReference>
<proteinExistence type="predicted"/>
<dbReference type="Pfam" id="PF13921">
    <property type="entry name" value="Myb_DNA-bind_6"/>
    <property type="match status" value="1"/>
</dbReference>
<dbReference type="RefSeq" id="WP_147209631.1">
    <property type="nucleotide sequence ID" value="NZ_BJYM01000004.1"/>
</dbReference>
<dbReference type="EMBL" id="BJYM01000004">
    <property type="protein sequence ID" value="GEN86601.1"/>
    <property type="molecule type" value="Genomic_DNA"/>
</dbReference>
<dbReference type="InterPro" id="IPR009057">
    <property type="entry name" value="Homeodomain-like_sf"/>
</dbReference>